<evidence type="ECO:0000313" key="2">
    <source>
        <dbReference type="Proteomes" id="UP000277204"/>
    </source>
</evidence>
<accession>A0A183LWG2</accession>
<dbReference type="Proteomes" id="UP000277204">
    <property type="component" value="Unassembled WGS sequence"/>
</dbReference>
<organism evidence="1 2">
    <name type="scientific">Schistosoma margrebowiei</name>
    <dbReference type="NCBI Taxonomy" id="48269"/>
    <lineage>
        <taxon>Eukaryota</taxon>
        <taxon>Metazoa</taxon>
        <taxon>Spiralia</taxon>
        <taxon>Lophotrochozoa</taxon>
        <taxon>Platyhelminthes</taxon>
        <taxon>Trematoda</taxon>
        <taxon>Digenea</taxon>
        <taxon>Strigeidida</taxon>
        <taxon>Schistosomatoidea</taxon>
        <taxon>Schistosomatidae</taxon>
        <taxon>Schistosoma</taxon>
    </lineage>
</organism>
<protein>
    <submittedName>
        <fullName evidence="1">Uncharacterized protein</fullName>
    </submittedName>
</protein>
<reference evidence="1 2" key="1">
    <citation type="submission" date="2018-11" db="EMBL/GenBank/DDBJ databases">
        <authorList>
            <consortium name="Pathogen Informatics"/>
        </authorList>
    </citation>
    <scope>NUCLEOTIDE SEQUENCE [LARGE SCALE GENOMIC DNA]</scope>
    <source>
        <strain evidence="1 2">Zambia</strain>
    </source>
</reference>
<dbReference type="AlphaFoldDB" id="A0A183LWG2"/>
<keyword evidence="2" id="KW-1185">Reference proteome</keyword>
<evidence type="ECO:0000313" key="1">
    <source>
        <dbReference type="EMBL" id="VDO79861.1"/>
    </source>
</evidence>
<dbReference type="EMBL" id="UZAI01003446">
    <property type="protein sequence ID" value="VDO79861.1"/>
    <property type="molecule type" value="Genomic_DNA"/>
</dbReference>
<gene>
    <name evidence="1" type="ORF">SMRZ_LOCUS8137</name>
</gene>
<sequence>MTILPNQLQLLLDRQQQRFRESQLNVLDYLRTRLLNLPCFGDVKEANGLISHLHTELENDCRTYEYENKSLYESLMISNANDAVAHDLSSDPEVFNSEACPVVGSNPTVRETRTDSDVPSSQEEDLLLNAHKLITVPSHKETGNKSCSILSLAAPNSPHHSTTRDSD</sequence>
<proteinExistence type="predicted"/>
<name>A0A183LWG2_9TREM</name>